<dbReference type="Pfam" id="PF08797">
    <property type="entry name" value="HIRAN"/>
    <property type="match status" value="1"/>
</dbReference>
<keyword evidence="1" id="KW-0479">Metal-binding</keyword>
<gene>
    <name evidence="4" type="ORF">PY649_22005</name>
</gene>
<keyword evidence="5" id="KW-1185">Reference proteome</keyword>
<accession>A0ABT7K2E2</accession>
<evidence type="ECO:0000313" key="4">
    <source>
        <dbReference type="EMBL" id="MDL2401588.1"/>
    </source>
</evidence>
<dbReference type="InterPro" id="IPR014905">
    <property type="entry name" value="HIRAN"/>
</dbReference>
<feature type="domain" description="HIRAN" evidence="3">
    <location>
        <begin position="150"/>
        <end position="233"/>
    </location>
</feature>
<proteinExistence type="predicted"/>
<name>A0ABT7K2E2_9HYPH</name>
<protein>
    <submittedName>
        <fullName evidence="4">HIRAN domain-containing protein</fullName>
    </submittedName>
</protein>
<dbReference type="Gene3D" id="3.30.70.2330">
    <property type="match status" value="1"/>
</dbReference>
<keyword evidence="2" id="KW-0378">Hydrolase</keyword>
<organism evidence="4 5">
    <name type="scientific">Rhizobium mayense</name>
    <dbReference type="NCBI Taxonomy" id="1312184"/>
    <lineage>
        <taxon>Bacteria</taxon>
        <taxon>Pseudomonadati</taxon>
        <taxon>Pseudomonadota</taxon>
        <taxon>Alphaproteobacteria</taxon>
        <taxon>Hyphomicrobiales</taxon>
        <taxon>Rhizobiaceae</taxon>
        <taxon>Rhizobium/Agrobacterium group</taxon>
        <taxon>Rhizobium</taxon>
    </lineage>
</organism>
<reference evidence="4" key="1">
    <citation type="submission" date="2023-06" db="EMBL/GenBank/DDBJ databases">
        <title>Phylogenetic Diversity of Rhizobium strains.</title>
        <authorList>
            <person name="Moura F.T."/>
            <person name="Helene L.C.F."/>
            <person name="Hungria M."/>
        </authorList>
    </citation>
    <scope>NUCLEOTIDE SEQUENCE</scope>
    <source>
        <strain evidence="4">CCGE526</strain>
    </source>
</reference>
<evidence type="ECO:0000256" key="2">
    <source>
        <dbReference type="ARBA" id="ARBA00022801"/>
    </source>
</evidence>
<sequence length="245" mass="27826">MLNQIEHIVEPSRLLLTWQTLDDSKSRTRFAVGELQAASPPTFTYYSEDEFFRVNGKPLTYIRSIGYAQYPAFKPTKLHHVDGVLEAFLRRLPPRNRADFDKYITHFRLSRNTTISDFALLGITEAKLPADGFALVDPLDDTVKTRELMIEVVGHRHYPSDLDGALGEAVDLIPEPENQWDPHAVMVLARGMKVGYINKFQCAAFLQWISEDRVTAVIERVNGTADHPRLYIFVRVSPRLASLAA</sequence>
<dbReference type="EMBL" id="JARFYM010000020">
    <property type="protein sequence ID" value="MDL2401588.1"/>
    <property type="molecule type" value="Genomic_DNA"/>
</dbReference>
<evidence type="ECO:0000259" key="3">
    <source>
        <dbReference type="Pfam" id="PF08797"/>
    </source>
</evidence>
<dbReference type="RefSeq" id="WP_285870820.1">
    <property type="nucleotide sequence ID" value="NZ_JARFYM010000020.1"/>
</dbReference>
<evidence type="ECO:0000256" key="1">
    <source>
        <dbReference type="ARBA" id="ARBA00022723"/>
    </source>
</evidence>
<dbReference type="Proteomes" id="UP001172645">
    <property type="component" value="Unassembled WGS sequence"/>
</dbReference>
<evidence type="ECO:0000313" key="5">
    <source>
        <dbReference type="Proteomes" id="UP001172645"/>
    </source>
</evidence>
<comment type="caution">
    <text evidence="4">The sequence shown here is derived from an EMBL/GenBank/DDBJ whole genome shotgun (WGS) entry which is preliminary data.</text>
</comment>